<accession>A0A848C8L1</accession>
<feature type="region of interest" description="Disordered" evidence="1">
    <location>
        <begin position="62"/>
        <end position="85"/>
    </location>
</feature>
<protein>
    <submittedName>
        <fullName evidence="2">Uncharacterized protein</fullName>
    </submittedName>
</protein>
<proteinExistence type="predicted"/>
<comment type="caution">
    <text evidence="2">The sequence shown here is derived from an EMBL/GenBank/DDBJ whole genome shotgun (WGS) entry which is preliminary data.</text>
</comment>
<feature type="compositionally biased region" description="Basic and acidic residues" evidence="1">
    <location>
        <begin position="74"/>
        <end position="85"/>
    </location>
</feature>
<evidence type="ECO:0000256" key="1">
    <source>
        <dbReference type="SAM" id="MobiDB-lite"/>
    </source>
</evidence>
<dbReference type="Proteomes" id="UP000522333">
    <property type="component" value="Unassembled WGS sequence"/>
</dbReference>
<organism evidence="2 3">
    <name type="scientific">Desulfovibrio piger</name>
    <dbReference type="NCBI Taxonomy" id="901"/>
    <lineage>
        <taxon>Bacteria</taxon>
        <taxon>Pseudomonadati</taxon>
        <taxon>Thermodesulfobacteriota</taxon>
        <taxon>Desulfovibrionia</taxon>
        <taxon>Desulfovibrionales</taxon>
        <taxon>Desulfovibrionaceae</taxon>
        <taxon>Desulfovibrio</taxon>
    </lineage>
</organism>
<dbReference type="EMBL" id="JABAFY010000007">
    <property type="protein sequence ID" value="NME51560.1"/>
    <property type="molecule type" value="Genomic_DNA"/>
</dbReference>
<evidence type="ECO:0000313" key="2">
    <source>
        <dbReference type="EMBL" id="NME51560.1"/>
    </source>
</evidence>
<sequence>MTDNDRILCQVLEQQLSLRLREGCRDVLLHLLPAPLRGLLYIALRSSAAGYARMWVGTRKMESRRQQPRKAGHLRQEEVLCGRPA</sequence>
<name>A0A848C8L1_9BACT</name>
<gene>
    <name evidence="2" type="ORF">HF854_03200</name>
</gene>
<evidence type="ECO:0000313" key="3">
    <source>
        <dbReference type="Proteomes" id="UP000522333"/>
    </source>
</evidence>
<dbReference type="RefSeq" id="WP_168934981.1">
    <property type="nucleotide sequence ID" value="NZ_JABAFY010000007.1"/>
</dbReference>
<dbReference type="AlphaFoldDB" id="A0A848C8L1"/>
<reference evidence="2 3" key="1">
    <citation type="submission" date="2020-04" db="EMBL/GenBank/DDBJ databases">
        <authorList>
            <person name="Hitch T.C.A."/>
            <person name="Wylensek D."/>
            <person name="Clavel T."/>
        </authorList>
    </citation>
    <scope>NUCLEOTIDE SEQUENCE [LARGE SCALE GENOMIC DNA]</scope>
    <source>
        <strain evidence="2 3">PG-251-APC-1</strain>
    </source>
</reference>